<dbReference type="Gene3D" id="2.40.30.100">
    <property type="entry name" value="AF2212/PG0164-like"/>
    <property type="match status" value="1"/>
</dbReference>
<organism evidence="1 2">
    <name type="scientific">Kribbella italica</name>
    <dbReference type="NCBI Taxonomy" id="1540520"/>
    <lineage>
        <taxon>Bacteria</taxon>
        <taxon>Bacillati</taxon>
        <taxon>Actinomycetota</taxon>
        <taxon>Actinomycetes</taxon>
        <taxon>Propionibacteriales</taxon>
        <taxon>Kribbellaceae</taxon>
        <taxon>Kribbella</taxon>
    </lineage>
</organism>
<evidence type="ECO:0000313" key="2">
    <source>
        <dbReference type="Proteomes" id="UP000549971"/>
    </source>
</evidence>
<sequence length="95" mass="10620">MDVTFTGEIFYWRGPSPFYFVAVPEDESTDIQATSTSVSYGWGMIPVTAHIGSTEWTTALFPKDGKYYLPLKDAIRKAESLEEGRTITPTLHIAL</sequence>
<proteinExistence type="predicted"/>
<dbReference type="SUPFAM" id="SSF141694">
    <property type="entry name" value="AF2212/PG0164-like"/>
    <property type="match status" value="1"/>
</dbReference>
<evidence type="ECO:0000313" key="1">
    <source>
        <dbReference type="EMBL" id="MBB5838692.1"/>
    </source>
</evidence>
<reference evidence="1 2" key="1">
    <citation type="submission" date="2020-08" db="EMBL/GenBank/DDBJ databases">
        <title>Sequencing the genomes of 1000 actinobacteria strains.</title>
        <authorList>
            <person name="Klenk H.-P."/>
        </authorList>
    </citation>
    <scope>NUCLEOTIDE SEQUENCE [LARGE SCALE GENOMIC DNA]</scope>
    <source>
        <strain evidence="1 2">DSM 28967</strain>
    </source>
</reference>
<evidence type="ECO:0008006" key="3">
    <source>
        <dbReference type="Google" id="ProtNLM"/>
    </source>
</evidence>
<keyword evidence="2" id="KW-1185">Reference proteome</keyword>
<name>A0A7W9JBE6_9ACTN</name>
<dbReference type="RefSeq" id="WP_184799728.1">
    <property type="nucleotide sequence ID" value="NZ_JACHMY010000001.1"/>
</dbReference>
<gene>
    <name evidence="1" type="ORF">HDA39_005426</name>
</gene>
<dbReference type="Proteomes" id="UP000549971">
    <property type="component" value="Unassembled WGS sequence"/>
</dbReference>
<dbReference type="EMBL" id="JACHMY010000001">
    <property type="protein sequence ID" value="MBB5838692.1"/>
    <property type="molecule type" value="Genomic_DNA"/>
</dbReference>
<accession>A0A7W9JBE6</accession>
<dbReference type="Pfam" id="PF08922">
    <property type="entry name" value="DUF1905"/>
    <property type="match status" value="1"/>
</dbReference>
<dbReference type="InterPro" id="IPR037079">
    <property type="entry name" value="AF2212/PG0164-like_sf"/>
</dbReference>
<protein>
    <recommendedName>
        <fullName evidence="3">DUF1905 domain-containing protein</fullName>
    </recommendedName>
</protein>
<dbReference type="AlphaFoldDB" id="A0A7W9JBE6"/>
<comment type="caution">
    <text evidence="1">The sequence shown here is derived from an EMBL/GenBank/DDBJ whole genome shotgun (WGS) entry which is preliminary data.</text>
</comment>
<dbReference type="InterPro" id="IPR015018">
    <property type="entry name" value="DUF1905"/>
</dbReference>